<dbReference type="Proteomes" id="UP000619265">
    <property type="component" value="Unassembled WGS sequence"/>
</dbReference>
<gene>
    <name evidence="2" type="ORF">F2P56_020897</name>
</gene>
<dbReference type="Gramene" id="Jr09_15050_p1">
    <property type="protein sequence ID" value="cds.Jr09_15050_p1"/>
    <property type="gene ID" value="Jr09_15050"/>
</dbReference>
<name>A0A833TJF8_JUGRE</name>
<dbReference type="KEGG" id="jre:108992273"/>
<feature type="compositionally biased region" description="Polar residues" evidence="1">
    <location>
        <begin position="1"/>
        <end position="15"/>
    </location>
</feature>
<protein>
    <submittedName>
        <fullName evidence="2">Uncharacterized protein</fullName>
    </submittedName>
</protein>
<dbReference type="OrthoDB" id="779856at2759"/>
<evidence type="ECO:0000313" key="2">
    <source>
        <dbReference type="EMBL" id="KAF5461071.1"/>
    </source>
</evidence>
<sequence>MENSTNSMNKCSICSDQRRTSESPEESGWTMYLEDFSVKNSREQYSYCSSGFENSSLVSDAANNSLAGKRSERSERGGSLSMVKSRNRSSFKKRKTKGAFVDDHDALEDTASSPNLNSTTPAEEKAVRISGKIDERSSTEVVDFVERDCCDCAEILKKRGFCLVPFSRIMNYFG</sequence>
<dbReference type="PANTHER" id="PTHR33974">
    <property type="entry name" value="VASCULAR-RELATED UNKNOWN PROTEIN 1-RELATED"/>
    <property type="match status" value="1"/>
</dbReference>
<dbReference type="EMBL" id="LIHL02000009">
    <property type="protein sequence ID" value="KAF5461071.1"/>
    <property type="molecule type" value="Genomic_DNA"/>
</dbReference>
<comment type="caution">
    <text evidence="2">The sequence shown here is derived from an EMBL/GenBank/DDBJ whole genome shotgun (WGS) entry which is preliminary data.</text>
</comment>
<reference evidence="2" key="2">
    <citation type="submission" date="2020-03" db="EMBL/GenBank/DDBJ databases">
        <title>Walnut 2.0.</title>
        <authorList>
            <person name="Marrano A."/>
            <person name="Britton M."/>
            <person name="Zimin A.V."/>
            <person name="Zaini P.A."/>
            <person name="Workman R."/>
            <person name="Puiu D."/>
            <person name="Bianco L."/>
            <person name="Allen B.J."/>
            <person name="Troggio M."/>
            <person name="Leslie C.A."/>
            <person name="Timp W."/>
            <person name="Dendekar A."/>
            <person name="Salzberg S.L."/>
            <person name="Neale D.B."/>
        </authorList>
    </citation>
    <scope>NUCLEOTIDE SEQUENCE</scope>
    <source>
        <tissue evidence="2">Leaves</tissue>
    </source>
</reference>
<feature type="compositionally biased region" description="Basic residues" evidence="1">
    <location>
        <begin position="85"/>
        <end position="97"/>
    </location>
</feature>
<accession>A0A833TJF8</accession>
<evidence type="ECO:0000256" key="1">
    <source>
        <dbReference type="SAM" id="MobiDB-lite"/>
    </source>
</evidence>
<feature type="region of interest" description="Disordered" evidence="1">
    <location>
        <begin position="1"/>
        <end position="28"/>
    </location>
</feature>
<organism evidence="2 3">
    <name type="scientific">Juglans regia</name>
    <name type="common">English walnut</name>
    <dbReference type="NCBI Taxonomy" id="51240"/>
    <lineage>
        <taxon>Eukaryota</taxon>
        <taxon>Viridiplantae</taxon>
        <taxon>Streptophyta</taxon>
        <taxon>Embryophyta</taxon>
        <taxon>Tracheophyta</taxon>
        <taxon>Spermatophyta</taxon>
        <taxon>Magnoliopsida</taxon>
        <taxon>eudicotyledons</taxon>
        <taxon>Gunneridae</taxon>
        <taxon>Pentapetalae</taxon>
        <taxon>rosids</taxon>
        <taxon>fabids</taxon>
        <taxon>Fagales</taxon>
        <taxon>Juglandaceae</taxon>
        <taxon>Juglans</taxon>
    </lineage>
</organism>
<dbReference type="InterPro" id="IPR039280">
    <property type="entry name" value="VUP"/>
</dbReference>
<evidence type="ECO:0000313" key="3">
    <source>
        <dbReference type="Proteomes" id="UP000619265"/>
    </source>
</evidence>
<dbReference type="GO" id="GO:0010089">
    <property type="term" value="P:xylem development"/>
    <property type="evidence" value="ECO:0007669"/>
    <property type="project" value="InterPro"/>
</dbReference>
<dbReference type="PANTHER" id="PTHR33974:SF2">
    <property type="entry name" value="VASCULAR-RELATED UNKNOWN PROTEIN 1"/>
    <property type="match status" value="1"/>
</dbReference>
<feature type="region of interest" description="Disordered" evidence="1">
    <location>
        <begin position="63"/>
        <end position="128"/>
    </location>
</feature>
<dbReference type="AlphaFoldDB" id="A0A833TJF8"/>
<feature type="compositionally biased region" description="Polar residues" evidence="1">
    <location>
        <begin position="110"/>
        <end position="121"/>
    </location>
</feature>
<reference evidence="2" key="1">
    <citation type="submission" date="2015-10" db="EMBL/GenBank/DDBJ databases">
        <authorList>
            <person name="Martinez-Garcia P.J."/>
            <person name="Crepeau M.W."/>
            <person name="Puiu D."/>
            <person name="Gonzalez-Ibeas D."/>
            <person name="Whalen J."/>
            <person name="Stevens K."/>
            <person name="Paul R."/>
            <person name="Butterfield T."/>
            <person name="Britton M."/>
            <person name="Reagan R."/>
            <person name="Chakraborty S."/>
            <person name="Walawage S.L."/>
            <person name="Vasquez-Gross H.A."/>
            <person name="Cardeno C."/>
            <person name="Famula R."/>
            <person name="Pratt K."/>
            <person name="Kuruganti S."/>
            <person name="Aradhya M.K."/>
            <person name="Leslie C.A."/>
            <person name="Dandekar A.M."/>
            <person name="Salzberg S.L."/>
            <person name="Wegrzyn J.L."/>
            <person name="Langley C.H."/>
            <person name="Neale D.B."/>
        </authorList>
    </citation>
    <scope>NUCLEOTIDE SEQUENCE</scope>
    <source>
        <tissue evidence="2">Leaves</tissue>
    </source>
</reference>
<dbReference type="RefSeq" id="XP_018822331.2">
    <property type="nucleotide sequence ID" value="XM_018966786.2"/>
</dbReference>
<proteinExistence type="predicted"/>